<dbReference type="InterPro" id="IPR050688">
    <property type="entry name" value="Zinc_finger/UBP_domain"/>
</dbReference>
<organism evidence="8 9">
    <name type="scientific">Allacma fusca</name>
    <dbReference type="NCBI Taxonomy" id="39272"/>
    <lineage>
        <taxon>Eukaryota</taxon>
        <taxon>Metazoa</taxon>
        <taxon>Ecdysozoa</taxon>
        <taxon>Arthropoda</taxon>
        <taxon>Hexapoda</taxon>
        <taxon>Collembola</taxon>
        <taxon>Symphypleona</taxon>
        <taxon>Sminthuridae</taxon>
        <taxon>Allacma</taxon>
    </lineage>
</organism>
<sequence>MAEPESMSVLDSDYYPMTTANKLYNLIRKTIAEDTGKKKAAPVLINRSVLTSAFKFLAYYNSQEDGEGRGKEGEKSLQKPVKTKSCLTVYSTPYKSRKTEVSTELPSYVKKMMENDASLRRLLKTGNVTISHIPHHRKDSSDTSSDNDTTSIKDSFQTEIPNPEPLTALDFKTAIARLRLQNPSKPKVQGKNPFHKKKSSVQRNKHFLSWTSKEEEESVPPQYNRDSDFDPTKFLEVSFREEESDEQRRKYKCPHCVKKFCWSTDLKRHILTHTGERPFSCEYCPANFTRKFLMQKHARKHHHEQVLASSMHSDQNGAVENGHVDSTVTEAKKDIGYADGDQNEDHDEMEEEKDVKPDLDDMVSSNMDSTQNSRPIIINVFSSVNGNASVHKSGPISSRDSSYSLASVPRGLNDSIINQISGNKKLNGNQSRKFSMLVNS</sequence>
<evidence type="ECO:0000256" key="3">
    <source>
        <dbReference type="ARBA" id="ARBA00022771"/>
    </source>
</evidence>
<proteinExistence type="predicted"/>
<evidence type="ECO:0000256" key="6">
    <source>
        <dbReference type="SAM" id="MobiDB-lite"/>
    </source>
</evidence>
<dbReference type="Proteomes" id="UP000708208">
    <property type="component" value="Unassembled WGS sequence"/>
</dbReference>
<keyword evidence="4" id="KW-0862">Zinc</keyword>
<evidence type="ECO:0000256" key="4">
    <source>
        <dbReference type="ARBA" id="ARBA00022833"/>
    </source>
</evidence>
<keyword evidence="2" id="KW-0677">Repeat</keyword>
<evidence type="ECO:0000256" key="1">
    <source>
        <dbReference type="ARBA" id="ARBA00022723"/>
    </source>
</evidence>
<dbReference type="PROSITE" id="PS50157">
    <property type="entry name" value="ZINC_FINGER_C2H2_2"/>
    <property type="match status" value="2"/>
</dbReference>
<name>A0A8J2PIR2_9HEXA</name>
<dbReference type="PANTHER" id="PTHR24403">
    <property type="entry name" value="ZINC FINGER PROTEIN"/>
    <property type="match status" value="1"/>
</dbReference>
<dbReference type="GO" id="GO:0008270">
    <property type="term" value="F:zinc ion binding"/>
    <property type="evidence" value="ECO:0007669"/>
    <property type="project" value="UniProtKB-KW"/>
</dbReference>
<dbReference type="EMBL" id="CAJVCH010529340">
    <property type="protein sequence ID" value="CAG7823394.1"/>
    <property type="molecule type" value="Genomic_DNA"/>
</dbReference>
<accession>A0A8J2PIR2</accession>
<dbReference type="InterPro" id="IPR013087">
    <property type="entry name" value="Znf_C2H2_type"/>
</dbReference>
<evidence type="ECO:0000313" key="8">
    <source>
        <dbReference type="EMBL" id="CAG7823394.1"/>
    </source>
</evidence>
<evidence type="ECO:0000256" key="5">
    <source>
        <dbReference type="PROSITE-ProRule" id="PRU00042"/>
    </source>
</evidence>
<protein>
    <recommendedName>
        <fullName evidence="7">C2H2-type domain-containing protein</fullName>
    </recommendedName>
</protein>
<feature type="compositionally biased region" description="Acidic residues" evidence="6">
    <location>
        <begin position="341"/>
        <end position="352"/>
    </location>
</feature>
<dbReference type="PANTHER" id="PTHR24403:SF67">
    <property type="entry name" value="FI01116P-RELATED"/>
    <property type="match status" value="1"/>
</dbReference>
<feature type="compositionally biased region" description="Basic residues" evidence="6">
    <location>
        <begin position="193"/>
        <end position="203"/>
    </location>
</feature>
<reference evidence="8" key="1">
    <citation type="submission" date="2021-06" db="EMBL/GenBank/DDBJ databases">
        <authorList>
            <person name="Hodson N. C."/>
            <person name="Mongue J. A."/>
            <person name="Jaron S. K."/>
        </authorList>
    </citation>
    <scope>NUCLEOTIDE SEQUENCE</scope>
</reference>
<feature type="domain" description="C2H2-type" evidence="7">
    <location>
        <begin position="279"/>
        <end position="306"/>
    </location>
</feature>
<dbReference type="Pfam" id="PF00096">
    <property type="entry name" value="zf-C2H2"/>
    <property type="match status" value="2"/>
</dbReference>
<comment type="caution">
    <text evidence="8">The sequence shown here is derived from an EMBL/GenBank/DDBJ whole genome shotgun (WGS) entry which is preliminary data.</text>
</comment>
<evidence type="ECO:0000256" key="2">
    <source>
        <dbReference type="ARBA" id="ARBA00022737"/>
    </source>
</evidence>
<evidence type="ECO:0000259" key="7">
    <source>
        <dbReference type="PROSITE" id="PS50157"/>
    </source>
</evidence>
<dbReference type="GO" id="GO:0010468">
    <property type="term" value="P:regulation of gene expression"/>
    <property type="evidence" value="ECO:0007669"/>
    <property type="project" value="TreeGrafter"/>
</dbReference>
<dbReference type="PROSITE" id="PS00028">
    <property type="entry name" value="ZINC_FINGER_C2H2_1"/>
    <property type="match status" value="2"/>
</dbReference>
<keyword evidence="3 5" id="KW-0863">Zinc-finger</keyword>
<feature type="region of interest" description="Disordered" evidence="6">
    <location>
        <begin position="182"/>
        <end position="203"/>
    </location>
</feature>
<evidence type="ECO:0000313" key="9">
    <source>
        <dbReference type="Proteomes" id="UP000708208"/>
    </source>
</evidence>
<keyword evidence="9" id="KW-1185">Reference proteome</keyword>
<keyword evidence="1" id="KW-0479">Metal-binding</keyword>
<feature type="domain" description="C2H2-type" evidence="7">
    <location>
        <begin position="251"/>
        <end position="278"/>
    </location>
</feature>
<gene>
    <name evidence="8" type="ORF">AFUS01_LOCUS33614</name>
</gene>
<feature type="region of interest" description="Disordered" evidence="6">
    <location>
        <begin position="337"/>
        <end position="360"/>
    </location>
</feature>
<dbReference type="AlphaFoldDB" id="A0A8J2PIR2"/>
<dbReference type="GO" id="GO:0005634">
    <property type="term" value="C:nucleus"/>
    <property type="evidence" value="ECO:0007669"/>
    <property type="project" value="TreeGrafter"/>
</dbReference>
<feature type="region of interest" description="Disordered" evidence="6">
    <location>
        <begin position="130"/>
        <end position="164"/>
    </location>
</feature>
<feature type="compositionally biased region" description="Low complexity" evidence="6">
    <location>
        <begin position="142"/>
        <end position="155"/>
    </location>
</feature>
<dbReference type="SMART" id="SM00355">
    <property type="entry name" value="ZnF_C2H2"/>
    <property type="match status" value="2"/>
</dbReference>
<dbReference type="OrthoDB" id="6365676at2759"/>